<evidence type="ECO:0000256" key="4">
    <source>
        <dbReference type="ARBA" id="ARBA00023015"/>
    </source>
</evidence>
<evidence type="ECO:0000256" key="2">
    <source>
        <dbReference type="ARBA" id="ARBA00022553"/>
    </source>
</evidence>
<evidence type="ECO:0000256" key="6">
    <source>
        <dbReference type="ARBA" id="ARBA00023163"/>
    </source>
</evidence>
<evidence type="ECO:0000256" key="3">
    <source>
        <dbReference type="ARBA" id="ARBA00023012"/>
    </source>
</evidence>
<gene>
    <name evidence="11" type="ORF">CHR53_10320</name>
</gene>
<dbReference type="GO" id="GO:0000156">
    <property type="term" value="F:phosphorelay response regulator activity"/>
    <property type="evidence" value="ECO:0007669"/>
    <property type="project" value="TreeGrafter"/>
</dbReference>
<dbReference type="SMART" id="SM00862">
    <property type="entry name" value="Trans_reg_C"/>
    <property type="match status" value="1"/>
</dbReference>
<evidence type="ECO:0000259" key="10">
    <source>
        <dbReference type="PROSITE" id="PS51755"/>
    </source>
</evidence>
<dbReference type="EMBL" id="CP022572">
    <property type="protein sequence ID" value="AZU61638.1"/>
    <property type="molecule type" value="Genomic_DNA"/>
</dbReference>
<feature type="domain" description="OmpR/PhoB-type" evidence="10">
    <location>
        <begin position="126"/>
        <end position="224"/>
    </location>
</feature>
<dbReference type="CDD" id="cd00383">
    <property type="entry name" value="trans_reg_C"/>
    <property type="match status" value="1"/>
</dbReference>
<evidence type="ECO:0000313" key="11">
    <source>
        <dbReference type="EMBL" id="AZU61638.1"/>
    </source>
</evidence>
<dbReference type="InterPro" id="IPR036388">
    <property type="entry name" value="WH-like_DNA-bd_sf"/>
</dbReference>
<dbReference type="GO" id="GO:0000976">
    <property type="term" value="F:transcription cis-regulatory region binding"/>
    <property type="evidence" value="ECO:0007669"/>
    <property type="project" value="TreeGrafter"/>
</dbReference>
<accession>A0A3Q9QRR0</accession>
<dbReference type="Gene3D" id="6.10.250.690">
    <property type="match status" value="1"/>
</dbReference>
<organism evidence="11 12">
    <name type="scientific">Neobacillus mesonae</name>
    <dbReference type="NCBI Taxonomy" id="1193713"/>
    <lineage>
        <taxon>Bacteria</taxon>
        <taxon>Bacillati</taxon>
        <taxon>Bacillota</taxon>
        <taxon>Bacilli</taxon>
        <taxon>Bacillales</taxon>
        <taxon>Bacillaceae</taxon>
        <taxon>Neobacillus</taxon>
    </lineage>
</organism>
<dbReference type="Pfam" id="PF00486">
    <property type="entry name" value="Trans_reg_C"/>
    <property type="match status" value="1"/>
</dbReference>
<evidence type="ECO:0000256" key="5">
    <source>
        <dbReference type="ARBA" id="ARBA00023125"/>
    </source>
</evidence>
<dbReference type="CDD" id="cd17574">
    <property type="entry name" value="REC_OmpR"/>
    <property type="match status" value="1"/>
</dbReference>
<protein>
    <submittedName>
        <fullName evidence="11">DNA-binding response regulator</fullName>
    </submittedName>
</protein>
<dbReference type="OrthoDB" id="9790442at2"/>
<dbReference type="FunFam" id="3.40.50.2300:FF:000001">
    <property type="entry name" value="DNA-binding response regulator PhoB"/>
    <property type="match status" value="1"/>
</dbReference>
<sequence>MIKILVVDDEFEMRQLLRLYLKQAGFVIEEAENGKEAYEKIVKHEYQLMILDVMMPLLDGWQTLEQVRQVSDLPVIMLTAKGTVKDKVAGFSKGADDYLVKPFEAEELIARVHALLRRTHLSEEKENLLKYDGIIVDSNARNVTYNDKKISLTQTEFDLLKVLLEHKGNVLSRDQLVELIWGLEFSGEDRTVDSHIKNLREKLKAAGVDEQPVKTVWGIGYKVE</sequence>
<dbReference type="AlphaFoldDB" id="A0A3Q9QRR0"/>
<dbReference type="KEGG" id="nmk:CHR53_10320"/>
<evidence type="ECO:0000313" key="12">
    <source>
        <dbReference type="Proteomes" id="UP000282892"/>
    </source>
</evidence>
<dbReference type="PANTHER" id="PTHR48111:SF73">
    <property type="entry name" value="ALKALINE PHOSPHATASE SYNTHESIS TRANSCRIPTIONAL REGULATORY PROTEIN PHOP"/>
    <property type="match status" value="1"/>
</dbReference>
<reference evidence="11 12" key="1">
    <citation type="submission" date="2017-07" db="EMBL/GenBank/DDBJ databases">
        <title>The complete genome sequence of Bacillus mesonae strain H20-5, an efficient strain improving plant abiotic stress resistance.</title>
        <authorList>
            <person name="Kim S.Y."/>
            <person name="Song H."/>
            <person name="Sang M.K."/>
            <person name="Weon H.-Y."/>
            <person name="Song J."/>
        </authorList>
    </citation>
    <scope>NUCLEOTIDE SEQUENCE [LARGE SCALE GENOMIC DNA]</scope>
    <source>
        <strain evidence="11 12">H20-5</strain>
    </source>
</reference>
<evidence type="ECO:0000256" key="1">
    <source>
        <dbReference type="ARBA" id="ARBA00004496"/>
    </source>
</evidence>
<evidence type="ECO:0000256" key="8">
    <source>
        <dbReference type="PROSITE-ProRule" id="PRU01091"/>
    </source>
</evidence>
<dbReference type="Proteomes" id="UP000282892">
    <property type="component" value="Chromosome"/>
</dbReference>
<dbReference type="SUPFAM" id="SSF52172">
    <property type="entry name" value="CheY-like"/>
    <property type="match status" value="1"/>
</dbReference>
<dbReference type="GO" id="GO:0032993">
    <property type="term" value="C:protein-DNA complex"/>
    <property type="evidence" value="ECO:0007669"/>
    <property type="project" value="TreeGrafter"/>
</dbReference>
<feature type="modified residue" description="4-aspartylphosphate" evidence="7">
    <location>
        <position position="52"/>
    </location>
</feature>
<feature type="domain" description="Response regulatory" evidence="9">
    <location>
        <begin position="3"/>
        <end position="116"/>
    </location>
</feature>
<keyword evidence="6" id="KW-0804">Transcription</keyword>
<keyword evidence="3" id="KW-0902">Two-component regulatory system</keyword>
<dbReference type="FunFam" id="1.10.10.10:FF:000018">
    <property type="entry name" value="DNA-binding response regulator ResD"/>
    <property type="match status" value="1"/>
</dbReference>
<evidence type="ECO:0000259" key="9">
    <source>
        <dbReference type="PROSITE" id="PS50110"/>
    </source>
</evidence>
<keyword evidence="2 7" id="KW-0597">Phosphoprotein</keyword>
<comment type="subcellular location">
    <subcellularLocation>
        <location evidence="1">Cytoplasm</location>
    </subcellularLocation>
</comment>
<dbReference type="PANTHER" id="PTHR48111">
    <property type="entry name" value="REGULATOR OF RPOS"/>
    <property type="match status" value="1"/>
</dbReference>
<dbReference type="RefSeq" id="WP_127489784.1">
    <property type="nucleotide sequence ID" value="NZ_CP022572.1"/>
</dbReference>
<dbReference type="Gene3D" id="1.10.10.10">
    <property type="entry name" value="Winged helix-like DNA-binding domain superfamily/Winged helix DNA-binding domain"/>
    <property type="match status" value="1"/>
</dbReference>
<dbReference type="Gene3D" id="3.40.50.2300">
    <property type="match status" value="1"/>
</dbReference>
<dbReference type="PROSITE" id="PS51755">
    <property type="entry name" value="OMPR_PHOB"/>
    <property type="match status" value="1"/>
</dbReference>
<dbReference type="SMART" id="SM00448">
    <property type="entry name" value="REC"/>
    <property type="match status" value="1"/>
</dbReference>
<name>A0A3Q9QRR0_9BACI</name>
<dbReference type="Pfam" id="PF00072">
    <property type="entry name" value="Response_reg"/>
    <property type="match status" value="1"/>
</dbReference>
<dbReference type="GO" id="GO:0005829">
    <property type="term" value="C:cytosol"/>
    <property type="evidence" value="ECO:0007669"/>
    <property type="project" value="TreeGrafter"/>
</dbReference>
<proteinExistence type="predicted"/>
<keyword evidence="4" id="KW-0805">Transcription regulation</keyword>
<keyword evidence="12" id="KW-1185">Reference proteome</keyword>
<keyword evidence="5 8" id="KW-0238">DNA-binding</keyword>
<dbReference type="PROSITE" id="PS50110">
    <property type="entry name" value="RESPONSE_REGULATORY"/>
    <property type="match status" value="1"/>
</dbReference>
<feature type="DNA-binding region" description="OmpR/PhoB-type" evidence="8">
    <location>
        <begin position="126"/>
        <end position="224"/>
    </location>
</feature>
<dbReference type="InterPro" id="IPR011006">
    <property type="entry name" value="CheY-like_superfamily"/>
</dbReference>
<dbReference type="InterPro" id="IPR039420">
    <property type="entry name" value="WalR-like"/>
</dbReference>
<dbReference type="STRING" id="1193713.GCA_001636315_04500"/>
<dbReference type="InterPro" id="IPR001789">
    <property type="entry name" value="Sig_transdc_resp-reg_receiver"/>
</dbReference>
<evidence type="ECO:0000256" key="7">
    <source>
        <dbReference type="PROSITE-ProRule" id="PRU00169"/>
    </source>
</evidence>
<dbReference type="InterPro" id="IPR001867">
    <property type="entry name" value="OmpR/PhoB-type_DNA-bd"/>
</dbReference>
<dbReference type="GO" id="GO:0006355">
    <property type="term" value="P:regulation of DNA-templated transcription"/>
    <property type="evidence" value="ECO:0007669"/>
    <property type="project" value="InterPro"/>
</dbReference>